<keyword evidence="12" id="KW-0496">Mitochondrion</keyword>
<evidence type="ECO:0000256" key="4">
    <source>
        <dbReference type="ARBA" id="ARBA00022714"/>
    </source>
</evidence>
<dbReference type="PRINTS" id="PR00162">
    <property type="entry name" value="RIESKE"/>
</dbReference>
<dbReference type="NCBIfam" id="TIGR01416">
    <property type="entry name" value="Rieske_proteo"/>
    <property type="match status" value="1"/>
</dbReference>
<evidence type="ECO:0000256" key="12">
    <source>
        <dbReference type="RuleBase" id="RU004495"/>
    </source>
</evidence>
<dbReference type="InterPro" id="IPR005805">
    <property type="entry name" value="Rieske_Fe-S_prot_C"/>
</dbReference>
<dbReference type="PANTHER" id="PTHR10134">
    <property type="entry name" value="CYTOCHROME B-C1 COMPLEX SUBUNIT RIESKE, MITOCHONDRIAL"/>
    <property type="match status" value="1"/>
</dbReference>
<dbReference type="EMBL" id="BT080912">
    <property type="protein sequence ID" value="ACO15336.1"/>
    <property type="molecule type" value="mRNA"/>
</dbReference>
<dbReference type="InterPro" id="IPR006317">
    <property type="entry name" value="Ubiquinol_cyt_c_Rdtase_Fe-S-su"/>
</dbReference>
<organism evidence="14">
    <name type="scientific">Caligus clemensi</name>
    <name type="common">Sea louse</name>
    <dbReference type="NCBI Taxonomy" id="344056"/>
    <lineage>
        <taxon>Eukaryota</taxon>
        <taxon>Metazoa</taxon>
        <taxon>Ecdysozoa</taxon>
        <taxon>Arthropoda</taxon>
        <taxon>Crustacea</taxon>
        <taxon>Multicrustacea</taxon>
        <taxon>Hexanauplia</taxon>
        <taxon>Copepoda</taxon>
        <taxon>Siphonostomatoida</taxon>
        <taxon>Caligidae</taxon>
        <taxon>Caligus</taxon>
    </lineage>
</organism>
<dbReference type="Pfam" id="PF02921">
    <property type="entry name" value="UCR_TM"/>
    <property type="match status" value="1"/>
</dbReference>
<dbReference type="PROSITE" id="PS51296">
    <property type="entry name" value="RIESKE"/>
    <property type="match status" value="1"/>
</dbReference>
<keyword evidence="7" id="KW-0408">Iron</keyword>
<evidence type="ECO:0000256" key="3">
    <source>
        <dbReference type="ARBA" id="ARBA00022692"/>
    </source>
</evidence>
<dbReference type="EC" id="7.1.1.8" evidence="11"/>
<keyword evidence="12" id="KW-0679">Respiratory chain</keyword>
<dbReference type="SUPFAM" id="SSF50022">
    <property type="entry name" value="ISP domain"/>
    <property type="match status" value="1"/>
</dbReference>
<protein>
    <recommendedName>
        <fullName evidence="11">Cytochrome b-c1 complex subunit Rieske, mitochondrial</fullName>
        <ecNumber evidence="11">7.1.1.8</ecNumber>
    </recommendedName>
</protein>
<evidence type="ECO:0000256" key="5">
    <source>
        <dbReference type="ARBA" id="ARBA00022723"/>
    </source>
</evidence>
<comment type="catalytic activity">
    <reaction evidence="11">
        <text>a quinol + 2 Fe(III)-[cytochrome c](out) = a quinone + 2 Fe(II)-[cytochrome c](out) + 2 H(+)(out)</text>
        <dbReference type="Rhea" id="RHEA:11484"/>
        <dbReference type="Rhea" id="RHEA-COMP:10350"/>
        <dbReference type="Rhea" id="RHEA-COMP:14399"/>
        <dbReference type="ChEBI" id="CHEBI:15378"/>
        <dbReference type="ChEBI" id="CHEBI:24646"/>
        <dbReference type="ChEBI" id="CHEBI:29033"/>
        <dbReference type="ChEBI" id="CHEBI:29034"/>
        <dbReference type="ChEBI" id="CHEBI:132124"/>
        <dbReference type="EC" id="7.1.1.8"/>
    </reaction>
</comment>
<evidence type="ECO:0000259" key="13">
    <source>
        <dbReference type="PROSITE" id="PS51296"/>
    </source>
</evidence>
<keyword evidence="3" id="KW-0812">Transmembrane</keyword>
<comment type="subcellular location">
    <subcellularLocation>
        <location evidence="1">Membrane</location>
        <topology evidence="1">Single-pass membrane protein</topology>
    </subcellularLocation>
    <subcellularLocation>
        <location evidence="12">Mitochondrion inner membrane</location>
    </subcellularLocation>
</comment>
<dbReference type="CDD" id="cd03470">
    <property type="entry name" value="Rieske_cytochrome_bc1"/>
    <property type="match status" value="1"/>
</dbReference>
<sequence>MMMQSLTKAAGNGAFSRVTSQAVPALTSSSVTHHNAPIPETPSQAVGAAYTTAYPMNQALSWKYGMTTITSGLGISTTVRSLHSDAQVPDFTFYRRGATKDPTSVNNKNAANRKTFNYAVSGTAAVVGIYGGKSIVSKFVNSMNPAADVLALAKIEIKITDIPEGKNMIFKWRGKPVFVRHRTATEIDAEKSVDLASLRDPQTDTDRCQDEKWLVVVGVCTHLGCVPIANAGEFGGYYCPCHGSHYDASGRIRKGPAPLNLEVPIHEFKEDILVVG</sequence>
<dbReference type="InterPro" id="IPR037008">
    <property type="entry name" value="bc1_Rieske_TM_sf"/>
</dbReference>
<keyword evidence="6" id="KW-1133">Transmembrane helix</keyword>
<evidence type="ECO:0000313" key="14">
    <source>
        <dbReference type="EMBL" id="ACO15336.1"/>
    </source>
</evidence>
<keyword evidence="8" id="KW-0411">Iron-sulfur</keyword>
<keyword evidence="11" id="KW-0813">Transport</keyword>
<dbReference type="AlphaFoldDB" id="C1C233"/>
<dbReference type="InterPro" id="IPR004192">
    <property type="entry name" value="Rieske_TM"/>
</dbReference>
<comment type="miscellaneous">
    <text evidence="11">The Rieske protein is a high potential 2Fe-2S protein.</text>
</comment>
<keyword evidence="9" id="KW-0472">Membrane</keyword>
<evidence type="ECO:0000256" key="11">
    <source>
        <dbReference type="RuleBase" id="RU004494"/>
    </source>
</evidence>
<dbReference type="GO" id="GO:0046872">
    <property type="term" value="F:metal ion binding"/>
    <property type="evidence" value="ECO:0007669"/>
    <property type="project" value="UniProtKB-KW"/>
</dbReference>
<evidence type="ECO:0000256" key="1">
    <source>
        <dbReference type="ARBA" id="ARBA00004167"/>
    </source>
</evidence>
<dbReference type="GO" id="GO:0005743">
    <property type="term" value="C:mitochondrial inner membrane"/>
    <property type="evidence" value="ECO:0007669"/>
    <property type="project" value="UniProtKB-SubCell"/>
</dbReference>
<dbReference type="GO" id="GO:0008121">
    <property type="term" value="F:quinol-cytochrome-c reductase activity"/>
    <property type="evidence" value="ECO:0007669"/>
    <property type="project" value="UniProtKB-EC"/>
</dbReference>
<gene>
    <name evidence="14" type="primary">UCRI</name>
</gene>
<reference evidence="14" key="1">
    <citation type="submission" date="2009-03" db="EMBL/GenBank/DDBJ databases">
        <title>Caligus clemensi ESTs and full-length cDNAs.</title>
        <authorList>
            <person name="Yasuike M."/>
            <person name="von Schalburg K."/>
            <person name="Cooper G."/>
            <person name="Leong J."/>
            <person name="Jones S.R.M."/>
            <person name="Koop B.F."/>
        </authorList>
    </citation>
    <scope>NUCLEOTIDE SEQUENCE</scope>
    <source>
        <tissue evidence="14">Whole</tissue>
    </source>
</reference>
<accession>C1C233</accession>
<dbReference type="SUPFAM" id="SSF81502">
    <property type="entry name" value="ISP transmembrane anchor"/>
    <property type="match status" value="1"/>
</dbReference>
<feature type="domain" description="Rieske" evidence="13">
    <location>
        <begin position="180"/>
        <end position="275"/>
    </location>
</feature>
<evidence type="ECO:0000256" key="9">
    <source>
        <dbReference type="ARBA" id="ARBA00023136"/>
    </source>
</evidence>
<keyword evidence="5" id="KW-0479">Metal-binding</keyword>
<proteinExistence type="evidence at transcript level"/>
<keyword evidence="4" id="KW-0001">2Fe-2S</keyword>
<dbReference type="GO" id="GO:0051537">
    <property type="term" value="F:2 iron, 2 sulfur cluster binding"/>
    <property type="evidence" value="ECO:0007669"/>
    <property type="project" value="UniProtKB-KW"/>
</dbReference>
<dbReference type="FunFam" id="2.102.10.10:FF:000001">
    <property type="entry name" value="Cytochrome b-c1 complex subunit Rieske, mitochondrial"/>
    <property type="match status" value="1"/>
</dbReference>
<dbReference type="Gene3D" id="2.102.10.10">
    <property type="entry name" value="Rieske [2Fe-2S] iron-sulphur domain"/>
    <property type="match status" value="1"/>
</dbReference>
<evidence type="ECO:0000256" key="6">
    <source>
        <dbReference type="ARBA" id="ARBA00022989"/>
    </source>
</evidence>
<evidence type="ECO:0000256" key="7">
    <source>
        <dbReference type="ARBA" id="ARBA00023004"/>
    </source>
</evidence>
<evidence type="ECO:0000256" key="8">
    <source>
        <dbReference type="ARBA" id="ARBA00023014"/>
    </source>
</evidence>
<comment type="similarity">
    <text evidence="2">Belongs to the Rieske iron-sulfur protein family.</text>
</comment>
<evidence type="ECO:0000256" key="10">
    <source>
        <dbReference type="ARBA" id="ARBA00023157"/>
    </source>
</evidence>
<comment type="cofactor">
    <cofactor evidence="11">
        <name>[2Fe-2S] cluster</name>
        <dbReference type="ChEBI" id="CHEBI:190135"/>
    </cofactor>
    <text evidence="11">Binds 1 [2Fe-2S] cluster per subunit.</text>
</comment>
<keyword evidence="11" id="KW-0249">Electron transport</keyword>
<dbReference type="Pfam" id="PF00355">
    <property type="entry name" value="Rieske"/>
    <property type="match status" value="1"/>
</dbReference>
<name>C1C233_CALCM</name>
<dbReference type="InterPro" id="IPR017941">
    <property type="entry name" value="Rieske_2Fe-2S"/>
</dbReference>
<keyword evidence="10" id="KW-1015">Disulfide bond</keyword>
<evidence type="ECO:0000256" key="2">
    <source>
        <dbReference type="ARBA" id="ARBA00010651"/>
    </source>
</evidence>
<dbReference type="Gene3D" id="1.20.5.270">
    <property type="entry name" value="Ubiquinol cytochrome reductase, transmembrane domain"/>
    <property type="match status" value="1"/>
</dbReference>
<dbReference type="InterPro" id="IPR036922">
    <property type="entry name" value="Rieske_2Fe-2S_sf"/>
</dbReference>
<dbReference type="InterPro" id="IPR014349">
    <property type="entry name" value="Rieske_Fe-S_prot"/>
</dbReference>